<proteinExistence type="inferred from homology"/>
<dbReference type="InterPro" id="IPR029000">
    <property type="entry name" value="Cyclophilin-like_dom_sf"/>
</dbReference>
<evidence type="ECO:0000256" key="3">
    <source>
        <dbReference type="ARBA" id="ARBA00023110"/>
    </source>
</evidence>
<dbReference type="InterPro" id="IPR024936">
    <property type="entry name" value="Cyclophilin-type_PPIase"/>
</dbReference>
<dbReference type="PRINTS" id="PR00153">
    <property type="entry name" value="CSAPPISMRASE"/>
</dbReference>
<protein>
    <recommendedName>
        <fullName evidence="5">Peptidyl-prolyl cis-trans isomerase</fullName>
        <shortName evidence="5">PPIase</shortName>
        <ecNumber evidence="5">5.2.1.8</ecNumber>
    </recommendedName>
</protein>
<dbReference type="OrthoDB" id="9807797at2"/>
<gene>
    <name evidence="7" type="ORF">ATSB10_02040</name>
</gene>
<dbReference type="AlphaFoldDB" id="A0A160MY19"/>
<dbReference type="PROSITE" id="PS50072">
    <property type="entry name" value="CSA_PPIASE_2"/>
    <property type="match status" value="1"/>
</dbReference>
<dbReference type="GO" id="GO:0003755">
    <property type="term" value="F:peptidyl-prolyl cis-trans isomerase activity"/>
    <property type="evidence" value="ECO:0007669"/>
    <property type="project" value="UniProtKB-UniRule"/>
</dbReference>
<keyword evidence="3 5" id="KW-0697">Rotamase</keyword>
<evidence type="ECO:0000256" key="2">
    <source>
        <dbReference type="ARBA" id="ARBA00007365"/>
    </source>
</evidence>
<dbReference type="KEGG" id="dtx:ATSB10_02040"/>
<dbReference type="EC" id="5.2.1.8" evidence="5"/>
<comment type="similarity">
    <text evidence="2 5">Belongs to the cyclophilin-type PPIase family.</text>
</comment>
<evidence type="ECO:0000313" key="7">
    <source>
        <dbReference type="EMBL" id="AND67658.1"/>
    </source>
</evidence>
<evidence type="ECO:0000256" key="5">
    <source>
        <dbReference type="RuleBase" id="RU363019"/>
    </source>
</evidence>
<organism evidence="7 8">
    <name type="scientific">Dyella thiooxydans</name>
    <dbReference type="NCBI Taxonomy" id="445710"/>
    <lineage>
        <taxon>Bacteria</taxon>
        <taxon>Pseudomonadati</taxon>
        <taxon>Pseudomonadota</taxon>
        <taxon>Gammaproteobacteria</taxon>
        <taxon>Lysobacterales</taxon>
        <taxon>Rhodanobacteraceae</taxon>
        <taxon>Dyella</taxon>
    </lineage>
</organism>
<dbReference type="PATRIC" id="fig|445710.3.peg.202"/>
<dbReference type="SUPFAM" id="SSF50891">
    <property type="entry name" value="Cyclophilin-like"/>
    <property type="match status" value="1"/>
</dbReference>
<sequence>MSIQLTLQTNRGPIRLRLHDDKTPVTVASFVNLVRRGYYDGLSFHRVIADFMVQGGCPLGTGTGGPGYKFEDEFNPSLRHDKPGILSMANAGPRTNGSQFFITHGATPWLDGKHSVFGEVLGAEDQAVVDAIRQGDVIEKATVEGDVDALLAAQAERVKEWNAILDARG</sequence>
<dbReference type="PANTHER" id="PTHR45625">
    <property type="entry name" value="PEPTIDYL-PROLYL CIS-TRANS ISOMERASE-RELATED"/>
    <property type="match status" value="1"/>
</dbReference>
<dbReference type="PROSITE" id="PS00170">
    <property type="entry name" value="CSA_PPIASE_1"/>
    <property type="match status" value="1"/>
</dbReference>
<evidence type="ECO:0000256" key="1">
    <source>
        <dbReference type="ARBA" id="ARBA00002388"/>
    </source>
</evidence>
<dbReference type="Gene3D" id="2.40.100.10">
    <property type="entry name" value="Cyclophilin-like"/>
    <property type="match status" value="1"/>
</dbReference>
<comment type="function">
    <text evidence="1 5">PPIases accelerate the folding of proteins. It catalyzes the cis-trans isomerization of proline imidic peptide bonds in oligopeptides.</text>
</comment>
<dbReference type="CDD" id="cd00317">
    <property type="entry name" value="cyclophilin"/>
    <property type="match status" value="1"/>
</dbReference>
<comment type="catalytic activity">
    <reaction evidence="5">
        <text>[protein]-peptidylproline (omega=180) = [protein]-peptidylproline (omega=0)</text>
        <dbReference type="Rhea" id="RHEA:16237"/>
        <dbReference type="Rhea" id="RHEA-COMP:10747"/>
        <dbReference type="Rhea" id="RHEA-COMP:10748"/>
        <dbReference type="ChEBI" id="CHEBI:83833"/>
        <dbReference type="ChEBI" id="CHEBI:83834"/>
        <dbReference type="EC" id="5.2.1.8"/>
    </reaction>
</comment>
<name>A0A160MY19_9GAMM</name>
<evidence type="ECO:0000256" key="4">
    <source>
        <dbReference type="ARBA" id="ARBA00023235"/>
    </source>
</evidence>
<dbReference type="Proteomes" id="UP000077255">
    <property type="component" value="Chromosome"/>
</dbReference>
<dbReference type="InterPro" id="IPR020892">
    <property type="entry name" value="Cyclophilin-type_PPIase_CS"/>
</dbReference>
<dbReference type="InterPro" id="IPR002130">
    <property type="entry name" value="Cyclophilin-type_PPIase_dom"/>
</dbReference>
<evidence type="ECO:0000313" key="8">
    <source>
        <dbReference type="Proteomes" id="UP000077255"/>
    </source>
</evidence>
<accession>A0A160MY19</accession>
<dbReference type="PIRSF" id="PIRSF001467">
    <property type="entry name" value="Peptidylpro_ismrse"/>
    <property type="match status" value="1"/>
</dbReference>
<dbReference type="STRING" id="445710.ATSB10_02040"/>
<keyword evidence="4 5" id="KW-0413">Isomerase</keyword>
<dbReference type="EMBL" id="CP014841">
    <property type="protein sequence ID" value="AND67658.1"/>
    <property type="molecule type" value="Genomic_DNA"/>
</dbReference>
<dbReference type="RefSeq" id="WP_063670013.1">
    <property type="nucleotide sequence ID" value="NZ_CP014841.1"/>
</dbReference>
<reference evidence="7 8" key="1">
    <citation type="submission" date="2016-02" db="EMBL/GenBank/DDBJ databases">
        <title>Complete genome sequencing and analysis of ATSB10, Dyella thiooxydans isolated from rhizosphere soil of sunflower (Helianthus annuus L.).</title>
        <authorList>
            <person name="Lee Y."/>
            <person name="Hwangbo K."/>
            <person name="Chung H."/>
            <person name="Yoo J."/>
            <person name="Kim K.Y."/>
            <person name="Sa T.M."/>
            <person name="Um Y."/>
            <person name="Madhaiyan M."/>
        </authorList>
    </citation>
    <scope>NUCLEOTIDE SEQUENCE [LARGE SCALE GENOMIC DNA]</scope>
    <source>
        <strain evidence="7 8">ATSB10</strain>
    </source>
</reference>
<dbReference type="Pfam" id="PF00160">
    <property type="entry name" value="Pro_isomerase"/>
    <property type="match status" value="1"/>
</dbReference>
<keyword evidence="8" id="KW-1185">Reference proteome</keyword>
<dbReference type="InterPro" id="IPR044666">
    <property type="entry name" value="Cyclophilin_A-like"/>
</dbReference>
<dbReference type="GO" id="GO:0006457">
    <property type="term" value="P:protein folding"/>
    <property type="evidence" value="ECO:0007669"/>
    <property type="project" value="InterPro"/>
</dbReference>
<evidence type="ECO:0000259" key="6">
    <source>
        <dbReference type="PROSITE" id="PS50072"/>
    </source>
</evidence>
<feature type="domain" description="PPIase cyclophilin-type" evidence="6">
    <location>
        <begin position="12"/>
        <end position="134"/>
    </location>
</feature>
<dbReference type="PANTHER" id="PTHR45625:SF4">
    <property type="entry name" value="PEPTIDYLPROLYL ISOMERASE DOMAIN AND WD REPEAT-CONTAINING PROTEIN 1"/>
    <property type="match status" value="1"/>
</dbReference>